<dbReference type="CDD" id="cd00371">
    <property type="entry name" value="HMA"/>
    <property type="match status" value="1"/>
</dbReference>
<dbReference type="PROSITE" id="PS50846">
    <property type="entry name" value="HMA_2"/>
    <property type="match status" value="1"/>
</dbReference>
<evidence type="ECO:0000256" key="1">
    <source>
        <dbReference type="ARBA" id="ARBA00022723"/>
    </source>
</evidence>
<dbReference type="PROSITE" id="PS01047">
    <property type="entry name" value="HMA_1"/>
    <property type="match status" value="1"/>
</dbReference>
<protein>
    <submittedName>
        <fullName evidence="4">Heavy-metal-associated domain-containing protein</fullName>
    </submittedName>
</protein>
<name>A0ABT6ZH07_9MICO</name>
<keyword evidence="1" id="KW-0479">Metal-binding</keyword>
<gene>
    <name evidence="4" type="ORF">QNI14_13435</name>
</gene>
<dbReference type="SUPFAM" id="SSF55008">
    <property type="entry name" value="HMA, heavy metal-associated domain"/>
    <property type="match status" value="1"/>
</dbReference>
<dbReference type="Pfam" id="PF00403">
    <property type="entry name" value="HMA"/>
    <property type="match status" value="1"/>
</dbReference>
<keyword evidence="5" id="KW-1185">Reference proteome</keyword>
<organism evidence="4 5">
    <name type="scientific">Microbacterium dauci</name>
    <dbReference type="NCBI Taxonomy" id="3048008"/>
    <lineage>
        <taxon>Bacteria</taxon>
        <taxon>Bacillati</taxon>
        <taxon>Actinomycetota</taxon>
        <taxon>Actinomycetes</taxon>
        <taxon>Micrococcales</taxon>
        <taxon>Microbacteriaceae</taxon>
        <taxon>Microbacterium</taxon>
    </lineage>
</organism>
<evidence type="ECO:0000313" key="5">
    <source>
        <dbReference type="Proteomes" id="UP001321481"/>
    </source>
</evidence>
<dbReference type="InterPro" id="IPR017969">
    <property type="entry name" value="Heavy-metal-associated_CS"/>
</dbReference>
<evidence type="ECO:0000259" key="3">
    <source>
        <dbReference type="PROSITE" id="PS50846"/>
    </source>
</evidence>
<dbReference type="Proteomes" id="UP001321481">
    <property type="component" value="Unassembled WGS sequence"/>
</dbReference>
<dbReference type="InterPro" id="IPR036163">
    <property type="entry name" value="HMA_dom_sf"/>
</dbReference>
<dbReference type="Gene3D" id="3.30.70.100">
    <property type="match status" value="1"/>
</dbReference>
<dbReference type="EMBL" id="JASJND010000008">
    <property type="protein sequence ID" value="MDJ1115446.1"/>
    <property type="molecule type" value="Genomic_DNA"/>
</dbReference>
<feature type="domain" description="HMA" evidence="3">
    <location>
        <begin position="25"/>
        <end position="93"/>
    </location>
</feature>
<reference evidence="4 5" key="1">
    <citation type="submission" date="2023-05" db="EMBL/GenBank/DDBJ databases">
        <title>Microbacterium dauci sp.nov., Isolated from Carrot Rhizosphere Soil.</title>
        <authorList>
            <person name="Xiao Z."/>
            <person name="Zheng J."/>
        </authorList>
    </citation>
    <scope>NUCLEOTIDE SEQUENCE [LARGE SCALE GENOMIC DNA]</scope>
    <source>
        <strain evidence="4 5">LX3-4</strain>
    </source>
</reference>
<sequence>MTQHIPFGRRPDAAPQPTTAPEGAVSQEVLVTGMTCGHCASSVREELSALDGVASVAIDLTPGGTSRVTVHSAAPLDQSAVEAAVAEAGYQVANA</sequence>
<feature type="region of interest" description="Disordered" evidence="2">
    <location>
        <begin position="1"/>
        <end position="23"/>
    </location>
</feature>
<dbReference type="InterPro" id="IPR006121">
    <property type="entry name" value="HMA_dom"/>
</dbReference>
<evidence type="ECO:0000256" key="2">
    <source>
        <dbReference type="SAM" id="MobiDB-lite"/>
    </source>
</evidence>
<dbReference type="RefSeq" id="WP_283717136.1">
    <property type="nucleotide sequence ID" value="NZ_JASJND010000008.1"/>
</dbReference>
<proteinExistence type="predicted"/>
<evidence type="ECO:0000313" key="4">
    <source>
        <dbReference type="EMBL" id="MDJ1115446.1"/>
    </source>
</evidence>
<comment type="caution">
    <text evidence="4">The sequence shown here is derived from an EMBL/GenBank/DDBJ whole genome shotgun (WGS) entry which is preliminary data.</text>
</comment>
<accession>A0ABT6ZH07</accession>